<dbReference type="Proteomes" id="UP001604336">
    <property type="component" value="Unassembled WGS sequence"/>
</dbReference>
<protein>
    <submittedName>
        <fullName evidence="1">Amidophosphoribosyltransferase</fullName>
    </submittedName>
</protein>
<gene>
    <name evidence="1" type="ORF">Adt_14400</name>
</gene>
<name>A0ABD1U031_9LAMI</name>
<accession>A0ABD1U031</accession>
<comment type="caution">
    <text evidence="1">The sequence shown here is derived from an EMBL/GenBank/DDBJ whole genome shotgun (WGS) entry which is preliminary data.</text>
</comment>
<organism evidence="1 2">
    <name type="scientific">Abeliophyllum distichum</name>
    <dbReference type="NCBI Taxonomy" id="126358"/>
    <lineage>
        <taxon>Eukaryota</taxon>
        <taxon>Viridiplantae</taxon>
        <taxon>Streptophyta</taxon>
        <taxon>Embryophyta</taxon>
        <taxon>Tracheophyta</taxon>
        <taxon>Spermatophyta</taxon>
        <taxon>Magnoliopsida</taxon>
        <taxon>eudicotyledons</taxon>
        <taxon>Gunneridae</taxon>
        <taxon>Pentapetalae</taxon>
        <taxon>asterids</taxon>
        <taxon>lamiids</taxon>
        <taxon>Lamiales</taxon>
        <taxon>Oleaceae</taxon>
        <taxon>Forsythieae</taxon>
        <taxon>Abeliophyllum</taxon>
    </lineage>
</organism>
<sequence>MPSSLSKVISSYKVSKSPENNFFMLEDDDDDKPHQECAVVGIYGMGLVSDVFNELKLDQLPRDMAICRVRYSTVVDRHLIAILKARPFLGLGRLAISLRGLILWCFDRG</sequence>
<dbReference type="EMBL" id="JBFOLK010000004">
    <property type="protein sequence ID" value="KAL2518153.1"/>
    <property type="molecule type" value="Genomic_DNA"/>
</dbReference>
<reference evidence="2" key="1">
    <citation type="submission" date="2024-07" db="EMBL/GenBank/DDBJ databases">
        <title>Two chromosome-level genome assemblies of Korean endemic species Abeliophyllum distichum and Forsythia ovata (Oleaceae).</title>
        <authorList>
            <person name="Jang H."/>
        </authorList>
    </citation>
    <scope>NUCLEOTIDE SEQUENCE [LARGE SCALE GENOMIC DNA]</scope>
</reference>
<evidence type="ECO:0000313" key="2">
    <source>
        <dbReference type="Proteomes" id="UP001604336"/>
    </source>
</evidence>
<evidence type="ECO:0000313" key="1">
    <source>
        <dbReference type="EMBL" id="KAL2518153.1"/>
    </source>
</evidence>
<keyword evidence="2" id="KW-1185">Reference proteome</keyword>
<proteinExistence type="predicted"/>
<dbReference type="AlphaFoldDB" id="A0ABD1U031"/>